<evidence type="ECO:0000256" key="12">
    <source>
        <dbReference type="ARBA" id="ARBA00023136"/>
    </source>
</evidence>
<organism evidence="13">
    <name type="scientific">Ixodes ricinus</name>
    <name type="common">Common tick</name>
    <name type="synonym">Acarus ricinus</name>
    <dbReference type="NCBI Taxonomy" id="34613"/>
    <lineage>
        <taxon>Eukaryota</taxon>
        <taxon>Metazoa</taxon>
        <taxon>Ecdysozoa</taxon>
        <taxon>Arthropoda</taxon>
        <taxon>Chelicerata</taxon>
        <taxon>Arachnida</taxon>
        <taxon>Acari</taxon>
        <taxon>Parasitiformes</taxon>
        <taxon>Ixodida</taxon>
        <taxon>Ixodoidea</taxon>
        <taxon>Ixodidae</taxon>
        <taxon>Ixodinae</taxon>
        <taxon>Ixodes</taxon>
    </lineage>
</organism>
<comment type="similarity">
    <text evidence="4">Belongs to the cytochrome P450 family.</text>
</comment>
<dbReference type="AlphaFoldDB" id="A0A090XB56"/>
<evidence type="ECO:0000256" key="2">
    <source>
        <dbReference type="ARBA" id="ARBA00004174"/>
    </source>
</evidence>
<evidence type="ECO:0000256" key="5">
    <source>
        <dbReference type="ARBA" id="ARBA00022617"/>
    </source>
</evidence>
<comment type="cofactor">
    <cofactor evidence="1">
        <name>heme</name>
        <dbReference type="ChEBI" id="CHEBI:30413"/>
    </cofactor>
</comment>
<keyword evidence="6" id="KW-0479">Metal-binding</keyword>
<dbReference type="EMBL" id="GBIH01000553">
    <property type="protein sequence ID" value="JAC94157.1"/>
    <property type="molecule type" value="mRNA"/>
</dbReference>
<feature type="non-terminal residue" evidence="13">
    <location>
        <position position="159"/>
    </location>
</feature>
<dbReference type="SUPFAM" id="SSF48264">
    <property type="entry name" value="Cytochrome P450"/>
    <property type="match status" value="1"/>
</dbReference>
<dbReference type="InterPro" id="IPR050476">
    <property type="entry name" value="Insect_CytP450_Detox"/>
</dbReference>
<dbReference type="GO" id="GO:0020037">
    <property type="term" value="F:heme binding"/>
    <property type="evidence" value="ECO:0007669"/>
    <property type="project" value="InterPro"/>
</dbReference>
<keyword evidence="11" id="KW-0503">Monooxygenase</keyword>
<dbReference type="Pfam" id="PF00067">
    <property type="entry name" value="p450"/>
    <property type="match status" value="1"/>
</dbReference>
<evidence type="ECO:0000256" key="6">
    <source>
        <dbReference type="ARBA" id="ARBA00022723"/>
    </source>
</evidence>
<comment type="subcellular location">
    <subcellularLocation>
        <location evidence="3">Endoplasmic reticulum membrane</location>
        <topology evidence="3">Peripheral membrane protein</topology>
    </subcellularLocation>
    <subcellularLocation>
        <location evidence="2">Microsome membrane</location>
        <topology evidence="2">Peripheral membrane protein</topology>
    </subcellularLocation>
</comment>
<evidence type="ECO:0000256" key="10">
    <source>
        <dbReference type="ARBA" id="ARBA00023004"/>
    </source>
</evidence>
<evidence type="ECO:0000256" key="8">
    <source>
        <dbReference type="ARBA" id="ARBA00022848"/>
    </source>
</evidence>
<evidence type="ECO:0000256" key="3">
    <source>
        <dbReference type="ARBA" id="ARBA00004406"/>
    </source>
</evidence>
<dbReference type="PANTHER" id="PTHR24292:SF54">
    <property type="entry name" value="CYP9F3-RELATED"/>
    <property type="match status" value="1"/>
</dbReference>
<evidence type="ECO:0000256" key="1">
    <source>
        <dbReference type="ARBA" id="ARBA00001971"/>
    </source>
</evidence>
<evidence type="ECO:0000256" key="11">
    <source>
        <dbReference type="ARBA" id="ARBA00023033"/>
    </source>
</evidence>
<dbReference type="GO" id="GO:0016705">
    <property type="term" value="F:oxidoreductase activity, acting on paired donors, with incorporation or reduction of molecular oxygen"/>
    <property type="evidence" value="ECO:0007669"/>
    <property type="project" value="InterPro"/>
</dbReference>
<keyword evidence="10" id="KW-0408">Iron</keyword>
<evidence type="ECO:0000313" key="13">
    <source>
        <dbReference type="EMBL" id="JAC94157.1"/>
    </source>
</evidence>
<keyword evidence="12" id="KW-0472">Membrane</keyword>
<dbReference type="PANTHER" id="PTHR24292">
    <property type="entry name" value="CYTOCHROME P450"/>
    <property type="match status" value="1"/>
</dbReference>
<dbReference type="InterPro" id="IPR036396">
    <property type="entry name" value="Cyt_P450_sf"/>
</dbReference>
<dbReference type="InterPro" id="IPR001128">
    <property type="entry name" value="Cyt_P450"/>
</dbReference>
<accession>A0A090XB56</accession>
<protein>
    <submittedName>
        <fullName evidence="13">Putative cytochrome</fullName>
    </submittedName>
</protein>
<dbReference type="GO" id="GO:0005506">
    <property type="term" value="F:iron ion binding"/>
    <property type="evidence" value="ECO:0007669"/>
    <property type="project" value="InterPro"/>
</dbReference>
<keyword evidence="7" id="KW-0256">Endoplasmic reticulum</keyword>
<name>A0A090XB56_IXORI</name>
<evidence type="ECO:0000256" key="9">
    <source>
        <dbReference type="ARBA" id="ARBA00023002"/>
    </source>
</evidence>
<keyword evidence="8" id="KW-0492">Microsome</keyword>
<dbReference type="GO" id="GO:0005789">
    <property type="term" value="C:endoplasmic reticulum membrane"/>
    <property type="evidence" value="ECO:0007669"/>
    <property type="project" value="UniProtKB-SubCell"/>
</dbReference>
<keyword evidence="9" id="KW-0560">Oxidoreductase</keyword>
<evidence type="ECO:0000256" key="7">
    <source>
        <dbReference type="ARBA" id="ARBA00022824"/>
    </source>
</evidence>
<sequence length="159" mass="17613">MAQCVLFFAAGQDTTSPVLAFTLYLLALHPEVQAKLREEADECFKQHGPDPSLDVVSKLKYLHGVRVRIPENVLLPDQGWSDLPQATTFSVTPELKFQKTARSPFQFMRCITTQTTSPIHQGLIPTGSAKRISIAFARTHTFLLGAGSAELHRHEVRSG</sequence>
<dbReference type="GO" id="GO:0004497">
    <property type="term" value="F:monooxygenase activity"/>
    <property type="evidence" value="ECO:0007669"/>
    <property type="project" value="UniProtKB-KW"/>
</dbReference>
<keyword evidence="5" id="KW-0349">Heme</keyword>
<proteinExistence type="evidence at transcript level"/>
<evidence type="ECO:0000256" key="4">
    <source>
        <dbReference type="ARBA" id="ARBA00010617"/>
    </source>
</evidence>
<reference evidence="13" key="1">
    <citation type="journal article" date="2015" name="PLoS Negl. Trop. Dis.">
        <title>Deep Sequencing Analysis of the Ixodes ricinus Haemocytome.</title>
        <authorList>
            <person name="Kotsyfakis M."/>
            <person name="Kopacek P."/>
            <person name="Franta Z."/>
            <person name="Pedra J.H."/>
            <person name="Ribeiro J.M."/>
        </authorList>
    </citation>
    <scope>NUCLEOTIDE SEQUENCE</scope>
</reference>
<dbReference type="Gene3D" id="1.10.630.10">
    <property type="entry name" value="Cytochrome P450"/>
    <property type="match status" value="1"/>
</dbReference>